<evidence type="ECO:0000313" key="1">
    <source>
        <dbReference type="EMBL" id="KAB2617527.1"/>
    </source>
</evidence>
<sequence length="353" mass="38105">MMVFSLGPVGPTVLEITAILGTSPTGLLIYTSLSGYKFDLDLKTIFEERVLIFENPGDHLSSLVTDPMVAKLNEEAGKSTIPIFYSRIIKRVDVVVMVGAKKKLALLLKKAATIAHLSAELTPTAASAAPVVSSLVTPRLAVALEVSLTTASGQVDTLAAEEGAGHGTVPYVELEAMVETPVHPWDQNLGIPPQEATSAFPLWEVELDALLSSTSGVVGPSTTTAEPSVTALLSLSTSQVLQCKGLNSIGECLNDLAAGDLLSTKNVVHLSNVQKRTRQYFTIFERAIREKDDLKVAMVTHERSTVASELKKDFELVQQLQLEKRTRQAEVTMGEVRWLKWKAALEAFLPSTP</sequence>
<dbReference type="OrthoDB" id="1632775at2759"/>
<dbReference type="AlphaFoldDB" id="A0A5N5GQX2"/>
<evidence type="ECO:0000313" key="2">
    <source>
        <dbReference type="Proteomes" id="UP000327157"/>
    </source>
</evidence>
<comment type="caution">
    <text evidence="1">The sequence shown here is derived from an EMBL/GenBank/DDBJ whole genome shotgun (WGS) entry which is preliminary data.</text>
</comment>
<accession>A0A5N5GQX2</accession>
<dbReference type="EMBL" id="SMOL01000401">
    <property type="protein sequence ID" value="KAB2617527.1"/>
    <property type="molecule type" value="Genomic_DNA"/>
</dbReference>
<reference evidence="2" key="2">
    <citation type="submission" date="2019-10" db="EMBL/GenBank/DDBJ databases">
        <title>A de novo genome assembly of a pear dwarfing rootstock.</title>
        <authorList>
            <person name="Wang F."/>
            <person name="Wang J."/>
            <person name="Li S."/>
            <person name="Zhang Y."/>
            <person name="Fang M."/>
            <person name="Ma L."/>
            <person name="Zhao Y."/>
            <person name="Jiang S."/>
        </authorList>
    </citation>
    <scope>NUCLEOTIDE SEQUENCE [LARGE SCALE GENOMIC DNA]</scope>
</reference>
<proteinExistence type="predicted"/>
<reference evidence="1 2" key="3">
    <citation type="submission" date="2019-11" db="EMBL/GenBank/DDBJ databases">
        <title>A de novo genome assembly of a pear dwarfing rootstock.</title>
        <authorList>
            <person name="Wang F."/>
            <person name="Wang J."/>
            <person name="Li S."/>
            <person name="Zhang Y."/>
            <person name="Fang M."/>
            <person name="Ma L."/>
            <person name="Zhao Y."/>
            <person name="Jiang S."/>
        </authorList>
    </citation>
    <scope>NUCLEOTIDE SEQUENCE [LARGE SCALE GENOMIC DNA]</scope>
    <source>
        <strain evidence="1">S2</strain>
        <tissue evidence="1">Leaf</tissue>
    </source>
</reference>
<name>A0A5N5GQX2_9ROSA</name>
<organism evidence="1 2">
    <name type="scientific">Pyrus ussuriensis x Pyrus communis</name>
    <dbReference type="NCBI Taxonomy" id="2448454"/>
    <lineage>
        <taxon>Eukaryota</taxon>
        <taxon>Viridiplantae</taxon>
        <taxon>Streptophyta</taxon>
        <taxon>Embryophyta</taxon>
        <taxon>Tracheophyta</taxon>
        <taxon>Spermatophyta</taxon>
        <taxon>Magnoliopsida</taxon>
        <taxon>eudicotyledons</taxon>
        <taxon>Gunneridae</taxon>
        <taxon>Pentapetalae</taxon>
        <taxon>rosids</taxon>
        <taxon>fabids</taxon>
        <taxon>Rosales</taxon>
        <taxon>Rosaceae</taxon>
        <taxon>Amygdaloideae</taxon>
        <taxon>Maleae</taxon>
        <taxon>Pyrus</taxon>
    </lineage>
</organism>
<gene>
    <name evidence="1" type="ORF">D8674_013396</name>
</gene>
<reference evidence="1 2" key="1">
    <citation type="submission" date="2019-09" db="EMBL/GenBank/DDBJ databases">
        <authorList>
            <person name="Ou C."/>
        </authorList>
    </citation>
    <scope>NUCLEOTIDE SEQUENCE [LARGE SCALE GENOMIC DNA]</scope>
    <source>
        <strain evidence="1">S2</strain>
        <tissue evidence="1">Leaf</tissue>
    </source>
</reference>
<dbReference type="Proteomes" id="UP000327157">
    <property type="component" value="Chromosome 15"/>
</dbReference>
<keyword evidence="2" id="KW-1185">Reference proteome</keyword>
<protein>
    <submittedName>
        <fullName evidence="1">Uncharacterized protein</fullName>
    </submittedName>
</protein>